<evidence type="ECO:0000256" key="3">
    <source>
        <dbReference type="SAM" id="Phobius"/>
    </source>
</evidence>
<keyword evidence="3" id="KW-0472">Membrane</keyword>
<dbReference type="InterPro" id="IPR039672">
    <property type="entry name" value="MFS_2"/>
</dbReference>
<evidence type="ECO:0000256" key="2">
    <source>
        <dbReference type="SAM" id="MobiDB-lite"/>
    </source>
</evidence>
<evidence type="ECO:0000313" key="4">
    <source>
        <dbReference type="EMBL" id="MCJ2184806.1"/>
    </source>
</evidence>
<keyword evidence="3" id="KW-0812">Transmembrane</keyword>
<evidence type="ECO:0000256" key="1">
    <source>
        <dbReference type="ARBA" id="ARBA00009617"/>
    </source>
</evidence>
<feature type="region of interest" description="Disordered" evidence="2">
    <location>
        <begin position="1"/>
        <end position="21"/>
    </location>
</feature>
<dbReference type="Gene3D" id="1.20.1250.20">
    <property type="entry name" value="MFS general substrate transporter like domains"/>
    <property type="match status" value="1"/>
</dbReference>
<protein>
    <submittedName>
        <fullName evidence="4">MFS transporter</fullName>
    </submittedName>
</protein>
<keyword evidence="3" id="KW-1133">Transmembrane helix</keyword>
<dbReference type="InterPro" id="IPR036259">
    <property type="entry name" value="MFS_trans_sf"/>
</dbReference>
<feature type="transmembrane region" description="Helical" evidence="3">
    <location>
        <begin position="126"/>
        <end position="146"/>
    </location>
</feature>
<feature type="transmembrane region" description="Helical" evidence="3">
    <location>
        <begin position="101"/>
        <end position="120"/>
    </location>
</feature>
<feature type="transmembrane region" description="Helical" evidence="3">
    <location>
        <begin position="430"/>
        <end position="453"/>
    </location>
</feature>
<feature type="transmembrane region" description="Helical" evidence="3">
    <location>
        <begin position="200"/>
        <end position="222"/>
    </location>
</feature>
<reference evidence="4" key="1">
    <citation type="submission" date="2022-03" db="EMBL/GenBank/DDBJ databases">
        <title>Identification of a novel bacterium isolated from mangrove sediments.</title>
        <authorList>
            <person name="Pan X."/>
        </authorList>
    </citation>
    <scope>NUCLEOTIDE SEQUENCE</scope>
    <source>
        <strain evidence="4">B1949</strain>
    </source>
</reference>
<dbReference type="PANTHER" id="PTHR11328:SF24">
    <property type="entry name" value="MAJOR FACILITATOR SUPERFAMILY (MFS) PROFILE DOMAIN-CONTAINING PROTEIN"/>
    <property type="match status" value="1"/>
</dbReference>
<feature type="transmembrane region" description="Helical" evidence="3">
    <location>
        <begin position="347"/>
        <end position="368"/>
    </location>
</feature>
<dbReference type="EMBL" id="JALHLF010000150">
    <property type="protein sequence ID" value="MCJ2184806.1"/>
    <property type="molecule type" value="Genomic_DNA"/>
</dbReference>
<feature type="transmembrane region" description="Helical" evidence="3">
    <location>
        <begin position="257"/>
        <end position="275"/>
    </location>
</feature>
<keyword evidence="5" id="KW-1185">Reference proteome</keyword>
<dbReference type="SUPFAM" id="SSF103473">
    <property type="entry name" value="MFS general substrate transporter"/>
    <property type="match status" value="1"/>
</dbReference>
<feature type="transmembrane region" description="Helical" evidence="3">
    <location>
        <begin position="323"/>
        <end position="341"/>
    </location>
</feature>
<feature type="transmembrane region" description="Helical" evidence="3">
    <location>
        <begin position="65"/>
        <end position="89"/>
    </location>
</feature>
<sequence>MPAFEPSFPARSRRGPAPAIGQGAREEGRLIAYSAGNLGKNIVFASGELTFLYLLTDLAGLSGRVAGGVMLLVVLGDLVFDLLAARIVIHLRARAINYASLLVAGAVPGGLAFAMVYALPALGVTASGWLALALVTFRSAYALVDVPHNALMARISQSSRTRARISGYRRFFSSLSSVSIALIIAPGVEAATHGDDYPALAAMGLGVGALFVAAMGACAWACRTRHPARVEEASAHADPCPGPVTGDGLAVPLRDPLVLAMLALGLLTGFAAPGFDRMVLYFARYVLAEPEAVRPVLLAVTVGQFAGVLAWTALAGRIDARRLLIAGHLLYALALCGFWLASPLAGARLGLAGVIGFAQTAVFMLPWAMLADVVDAVEWRHRRRFEAGLFAVFLVVVKSSGSAASAVIGFTLDRAGYAPGLVQDAGVRAVIAALGIALPVAGSALAAALLWRFRLGHALHARLCRTLAYRRRTGVRVVGPQAAQTSGFVSLRA</sequence>
<dbReference type="PANTHER" id="PTHR11328">
    <property type="entry name" value="MAJOR FACILITATOR SUPERFAMILY DOMAIN-CONTAINING PROTEIN"/>
    <property type="match status" value="1"/>
</dbReference>
<feature type="transmembrane region" description="Helical" evidence="3">
    <location>
        <begin position="389"/>
        <end position="410"/>
    </location>
</feature>
<name>A0ABT0BIC1_9SPHN</name>
<evidence type="ECO:0000313" key="5">
    <source>
        <dbReference type="Proteomes" id="UP001162881"/>
    </source>
</evidence>
<dbReference type="Pfam" id="PF13347">
    <property type="entry name" value="MFS_2"/>
    <property type="match status" value="1"/>
</dbReference>
<dbReference type="RefSeq" id="WP_244023983.1">
    <property type="nucleotide sequence ID" value="NZ_JALHLF010000150.1"/>
</dbReference>
<gene>
    <name evidence="4" type="ORF">MTR62_19230</name>
</gene>
<dbReference type="Proteomes" id="UP001162881">
    <property type="component" value="Unassembled WGS sequence"/>
</dbReference>
<organism evidence="4 5">
    <name type="scientific">Novosphingobium organovorum</name>
    <dbReference type="NCBI Taxonomy" id="2930092"/>
    <lineage>
        <taxon>Bacteria</taxon>
        <taxon>Pseudomonadati</taxon>
        <taxon>Pseudomonadota</taxon>
        <taxon>Alphaproteobacteria</taxon>
        <taxon>Sphingomonadales</taxon>
        <taxon>Sphingomonadaceae</taxon>
        <taxon>Novosphingobium</taxon>
    </lineage>
</organism>
<feature type="transmembrane region" description="Helical" evidence="3">
    <location>
        <begin position="295"/>
        <end position="316"/>
    </location>
</feature>
<accession>A0ABT0BIC1</accession>
<proteinExistence type="inferred from homology"/>
<comment type="caution">
    <text evidence="4">The sequence shown here is derived from an EMBL/GenBank/DDBJ whole genome shotgun (WGS) entry which is preliminary data.</text>
</comment>
<feature type="transmembrane region" description="Helical" evidence="3">
    <location>
        <begin position="167"/>
        <end position="188"/>
    </location>
</feature>
<comment type="similarity">
    <text evidence="1">Belongs to the sodium:galactoside symporter (TC 2.A.2) family.</text>
</comment>